<keyword evidence="3" id="KW-1185">Reference proteome</keyword>
<dbReference type="EMBL" id="MJEH01000008">
    <property type="protein sequence ID" value="OEH93840.1"/>
    <property type="molecule type" value="Genomic_DNA"/>
</dbReference>
<keyword evidence="1" id="KW-0472">Membrane</keyword>
<proteinExistence type="predicted"/>
<keyword evidence="1" id="KW-0812">Transmembrane</keyword>
<evidence type="ECO:0000313" key="2">
    <source>
        <dbReference type="EMBL" id="OEH93840.1"/>
    </source>
</evidence>
<dbReference type="Proteomes" id="UP000095209">
    <property type="component" value="Unassembled WGS sequence"/>
</dbReference>
<organism evidence="2 3">
    <name type="scientific">Bacillus solimangrovi</name>
    <dbReference type="NCBI Taxonomy" id="1305675"/>
    <lineage>
        <taxon>Bacteria</taxon>
        <taxon>Bacillati</taxon>
        <taxon>Bacillota</taxon>
        <taxon>Bacilli</taxon>
        <taxon>Bacillales</taxon>
        <taxon>Bacillaceae</taxon>
        <taxon>Bacillus</taxon>
    </lineage>
</organism>
<sequence>MRNLLNFLWVYFDLFLIIVAIGLGTLLISTVIKNIKTLSIVMTILVIGTFIAVAQTDYTTFPKLYEERLNEGTIVKSITIEINDLSSNMPETIASVEIEDEAIIKSILEDFSSMKLKKDRNIGGMFREYMIRILVENEVGEKHNIISTINFDLDNNYLDIYKITSESNHLETIESLIDSEEVEWKFFAEE</sequence>
<feature type="transmembrane region" description="Helical" evidence="1">
    <location>
        <begin position="6"/>
        <end position="28"/>
    </location>
</feature>
<comment type="caution">
    <text evidence="2">The sequence shown here is derived from an EMBL/GenBank/DDBJ whole genome shotgun (WGS) entry which is preliminary data.</text>
</comment>
<evidence type="ECO:0000313" key="3">
    <source>
        <dbReference type="Proteomes" id="UP000095209"/>
    </source>
</evidence>
<dbReference type="OrthoDB" id="2864435at2"/>
<keyword evidence="1" id="KW-1133">Transmembrane helix</keyword>
<dbReference type="AlphaFoldDB" id="A0A1E5LID4"/>
<reference evidence="2 3" key="1">
    <citation type="submission" date="2016-08" db="EMBL/GenBank/DDBJ databases">
        <title>Genome of Bacillus solimangrovi GH2-4.</title>
        <authorList>
            <person name="Lim S."/>
            <person name="Kim B.-C."/>
        </authorList>
    </citation>
    <scope>NUCLEOTIDE SEQUENCE [LARGE SCALE GENOMIC DNA]</scope>
    <source>
        <strain evidence="2 3">GH2-4</strain>
    </source>
</reference>
<evidence type="ECO:0000256" key="1">
    <source>
        <dbReference type="SAM" id="Phobius"/>
    </source>
</evidence>
<gene>
    <name evidence="2" type="ORF">BFG57_11000</name>
</gene>
<accession>A0A1E5LID4</accession>
<dbReference type="RefSeq" id="WP_069716131.1">
    <property type="nucleotide sequence ID" value="NZ_MJEH01000008.1"/>
</dbReference>
<name>A0A1E5LID4_9BACI</name>
<feature type="transmembrane region" description="Helical" evidence="1">
    <location>
        <begin position="35"/>
        <end position="54"/>
    </location>
</feature>
<protein>
    <submittedName>
        <fullName evidence="2">Uncharacterized protein</fullName>
    </submittedName>
</protein>